<evidence type="ECO:0000313" key="2">
    <source>
        <dbReference type="Proteomes" id="UP000483820"/>
    </source>
</evidence>
<evidence type="ECO:0000313" key="1">
    <source>
        <dbReference type="EMBL" id="KAF1754916.1"/>
    </source>
</evidence>
<dbReference type="KEGG" id="crq:GCK72_021481"/>
<protein>
    <submittedName>
        <fullName evidence="1">Uncharacterized protein</fullName>
    </submittedName>
</protein>
<proteinExistence type="predicted"/>
<dbReference type="GeneID" id="78777250"/>
<sequence>MLATVCRHIIIIAFMAIDDFRKLDGLSGSDIYNAGVCLAYLVVSFHAQFFTIPLLLINSYISAQLHLTISKLRPEYDGDDLYEIVDGSEESSTKKIDV</sequence>
<organism evidence="1 2">
    <name type="scientific">Caenorhabditis remanei</name>
    <name type="common">Caenorhabditis vulgaris</name>
    <dbReference type="NCBI Taxonomy" id="31234"/>
    <lineage>
        <taxon>Eukaryota</taxon>
        <taxon>Metazoa</taxon>
        <taxon>Ecdysozoa</taxon>
        <taxon>Nematoda</taxon>
        <taxon>Chromadorea</taxon>
        <taxon>Rhabditida</taxon>
        <taxon>Rhabditina</taxon>
        <taxon>Rhabditomorpha</taxon>
        <taxon>Rhabditoidea</taxon>
        <taxon>Rhabditidae</taxon>
        <taxon>Peloderinae</taxon>
        <taxon>Caenorhabditis</taxon>
    </lineage>
</organism>
<dbReference type="RefSeq" id="XP_053583207.1">
    <property type="nucleotide sequence ID" value="XM_053734294.1"/>
</dbReference>
<gene>
    <name evidence="1" type="ORF">GCK72_021481</name>
</gene>
<dbReference type="Proteomes" id="UP000483820">
    <property type="component" value="Chromosome V"/>
</dbReference>
<dbReference type="CTD" id="78777250"/>
<reference evidence="1 2" key="1">
    <citation type="submission" date="2019-12" db="EMBL/GenBank/DDBJ databases">
        <title>Chromosome-level assembly of the Caenorhabditis remanei genome.</title>
        <authorList>
            <person name="Teterina A.A."/>
            <person name="Willis J.H."/>
            <person name="Phillips P.C."/>
        </authorList>
    </citation>
    <scope>NUCLEOTIDE SEQUENCE [LARGE SCALE GENOMIC DNA]</scope>
    <source>
        <strain evidence="1 2">PX506</strain>
        <tissue evidence="1">Whole organism</tissue>
    </source>
</reference>
<dbReference type="AlphaFoldDB" id="A0A6A5GJY8"/>
<name>A0A6A5GJY8_CAERE</name>
<comment type="caution">
    <text evidence="1">The sequence shown here is derived from an EMBL/GenBank/DDBJ whole genome shotgun (WGS) entry which is preliminary data.</text>
</comment>
<dbReference type="EMBL" id="WUAV01000005">
    <property type="protein sequence ID" value="KAF1754916.1"/>
    <property type="molecule type" value="Genomic_DNA"/>
</dbReference>
<accession>A0A6A5GJY8</accession>